<dbReference type="HOGENOM" id="CLU_008287_18_5_6"/>
<evidence type="ECO:0000256" key="6">
    <source>
        <dbReference type="ARBA" id="ARBA00023065"/>
    </source>
</evidence>
<comment type="similarity">
    <text evidence="10 12">Belongs to the TonB-dependent receptor family.</text>
</comment>
<gene>
    <name evidence="16" type="ORF">AWOD_I_2519</name>
</gene>
<dbReference type="Gene3D" id="2.170.130.10">
    <property type="entry name" value="TonB-dependent receptor, plug domain"/>
    <property type="match status" value="1"/>
</dbReference>
<dbReference type="SUPFAM" id="SSF56935">
    <property type="entry name" value="Porins"/>
    <property type="match status" value="1"/>
</dbReference>
<evidence type="ECO:0000256" key="13">
    <source>
        <dbReference type="SAM" id="SignalP"/>
    </source>
</evidence>
<evidence type="ECO:0000313" key="17">
    <source>
        <dbReference type="Proteomes" id="UP000032427"/>
    </source>
</evidence>
<dbReference type="GO" id="GO:0015889">
    <property type="term" value="P:cobalamin transport"/>
    <property type="evidence" value="ECO:0007669"/>
    <property type="project" value="TreeGrafter"/>
</dbReference>
<organism evidence="16 17">
    <name type="scientific">Aliivibrio wodanis</name>
    <dbReference type="NCBI Taxonomy" id="80852"/>
    <lineage>
        <taxon>Bacteria</taxon>
        <taxon>Pseudomonadati</taxon>
        <taxon>Pseudomonadota</taxon>
        <taxon>Gammaproteobacteria</taxon>
        <taxon>Vibrionales</taxon>
        <taxon>Vibrionaceae</taxon>
        <taxon>Aliivibrio</taxon>
    </lineage>
</organism>
<evidence type="ECO:0000256" key="1">
    <source>
        <dbReference type="ARBA" id="ARBA00004571"/>
    </source>
</evidence>
<dbReference type="PANTHER" id="PTHR30069">
    <property type="entry name" value="TONB-DEPENDENT OUTER MEMBRANE RECEPTOR"/>
    <property type="match status" value="1"/>
</dbReference>
<dbReference type="AlphaFoldDB" id="A0A090IW04"/>
<protein>
    <submittedName>
        <fullName evidence="16">Putative outer membrane associated TonB dependent receptor</fullName>
    </submittedName>
</protein>
<feature type="domain" description="TonB-dependent receptor-like beta-barrel" evidence="14">
    <location>
        <begin position="178"/>
        <end position="585"/>
    </location>
</feature>
<dbReference type="InterPro" id="IPR036942">
    <property type="entry name" value="Beta-barrel_TonB_sf"/>
</dbReference>
<keyword evidence="4 10" id="KW-0812">Transmembrane</keyword>
<dbReference type="InterPro" id="IPR012910">
    <property type="entry name" value="Plug_dom"/>
</dbReference>
<dbReference type="KEGG" id="awd:AWOD_I_2519"/>
<dbReference type="PANTHER" id="PTHR30069:SF53">
    <property type="entry name" value="COLICIN I RECEPTOR-RELATED"/>
    <property type="match status" value="1"/>
</dbReference>
<feature type="domain" description="TonB-dependent receptor plug" evidence="15">
    <location>
        <begin position="47"/>
        <end position="152"/>
    </location>
</feature>
<accession>A0A090IW04</accession>
<evidence type="ECO:0000256" key="9">
    <source>
        <dbReference type="ARBA" id="ARBA00023237"/>
    </source>
</evidence>
<evidence type="ECO:0000256" key="11">
    <source>
        <dbReference type="PROSITE-ProRule" id="PRU10143"/>
    </source>
</evidence>
<keyword evidence="3 10" id="KW-1134">Transmembrane beta strand</keyword>
<dbReference type="GO" id="GO:0009279">
    <property type="term" value="C:cell outer membrane"/>
    <property type="evidence" value="ECO:0007669"/>
    <property type="project" value="UniProtKB-SubCell"/>
</dbReference>
<dbReference type="CDD" id="cd01347">
    <property type="entry name" value="ligand_gated_channel"/>
    <property type="match status" value="1"/>
</dbReference>
<name>A0A090IW04_9GAMM</name>
<evidence type="ECO:0000256" key="10">
    <source>
        <dbReference type="PROSITE-ProRule" id="PRU01360"/>
    </source>
</evidence>
<dbReference type="InterPro" id="IPR039426">
    <property type="entry name" value="TonB-dep_rcpt-like"/>
</dbReference>
<dbReference type="GeneID" id="28542118"/>
<feature type="short sequence motif" description="TonB box" evidence="11">
    <location>
        <begin position="34"/>
        <end position="40"/>
    </location>
</feature>
<dbReference type="PROSITE" id="PS00430">
    <property type="entry name" value="TONB_DEPENDENT_REC_1"/>
    <property type="match status" value="1"/>
</dbReference>
<dbReference type="Pfam" id="PF07715">
    <property type="entry name" value="Plug"/>
    <property type="match status" value="1"/>
</dbReference>
<dbReference type="InterPro" id="IPR010916">
    <property type="entry name" value="TonB_box_CS"/>
</dbReference>
<dbReference type="Pfam" id="PF00593">
    <property type="entry name" value="TonB_dep_Rec_b-barrel"/>
    <property type="match status" value="1"/>
</dbReference>
<keyword evidence="16" id="KW-0675">Receptor</keyword>
<evidence type="ECO:0000256" key="5">
    <source>
        <dbReference type="ARBA" id="ARBA00022729"/>
    </source>
</evidence>
<keyword evidence="9 10" id="KW-0998">Cell outer membrane</keyword>
<keyword evidence="6" id="KW-0406">Ion transport</keyword>
<dbReference type="PATRIC" id="fig|80852.17.peg.2608"/>
<keyword evidence="5 13" id="KW-0732">Signal</keyword>
<dbReference type="GO" id="GO:0006811">
    <property type="term" value="P:monoatomic ion transport"/>
    <property type="evidence" value="ECO:0007669"/>
    <property type="project" value="UniProtKB-KW"/>
</dbReference>
<keyword evidence="17" id="KW-1185">Reference proteome</keyword>
<dbReference type="PROSITE" id="PS52016">
    <property type="entry name" value="TONB_DEPENDENT_REC_3"/>
    <property type="match status" value="1"/>
</dbReference>
<evidence type="ECO:0000259" key="14">
    <source>
        <dbReference type="Pfam" id="PF00593"/>
    </source>
</evidence>
<evidence type="ECO:0000256" key="7">
    <source>
        <dbReference type="ARBA" id="ARBA00023077"/>
    </source>
</evidence>
<feature type="signal peptide" evidence="13">
    <location>
        <begin position="1"/>
        <end position="24"/>
    </location>
</feature>
<dbReference type="Gene3D" id="2.40.170.20">
    <property type="entry name" value="TonB-dependent receptor, beta-barrel domain"/>
    <property type="match status" value="1"/>
</dbReference>
<evidence type="ECO:0000256" key="12">
    <source>
        <dbReference type="RuleBase" id="RU003357"/>
    </source>
</evidence>
<dbReference type="InterPro" id="IPR037066">
    <property type="entry name" value="Plug_dom_sf"/>
</dbReference>
<dbReference type="EMBL" id="LN554846">
    <property type="protein sequence ID" value="CED72570.1"/>
    <property type="molecule type" value="Genomic_DNA"/>
</dbReference>
<evidence type="ECO:0000259" key="15">
    <source>
        <dbReference type="Pfam" id="PF07715"/>
    </source>
</evidence>
<evidence type="ECO:0000256" key="4">
    <source>
        <dbReference type="ARBA" id="ARBA00022692"/>
    </source>
</evidence>
<keyword evidence="8 10" id="KW-0472">Membrane</keyword>
<dbReference type="Proteomes" id="UP000032427">
    <property type="component" value="Chromosome 1"/>
</dbReference>
<evidence type="ECO:0000313" key="16">
    <source>
        <dbReference type="EMBL" id="CED72570.1"/>
    </source>
</evidence>
<dbReference type="OrthoDB" id="9764669at2"/>
<feature type="chain" id="PRO_5011734737" evidence="13">
    <location>
        <begin position="25"/>
        <end position="611"/>
    </location>
</feature>
<proteinExistence type="inferred from homology"/>
<evidence type="ECO:0000256" key="2">
    <source>
        <dbReference type="ARBA" id="ARBA00022448"/>
    </source>
</evidence>
<dbReference type="InterPro" id="IPR000531">
    <property type="entry name" value="Beta-barrel_TonB"/>
</dbReference>
<reference evidence="17" key="1">
    <citation type="submission" date="2014-09" db="EMBL/GenBank/DDBJ databases">
        <authorList>
            <person name="Hjerde E."/>
        </authorList>
    </citation>
    <scope>NUCLEOTIDE SEQUENCE [LARGE SCALE GENOMIC DNA]</scope>
    <source>
        <strain evidence="17">06/09/139</strain>
    </source>
</reference>
<evidence type="ECO:0000256" key="8">
    <source>
        <dbReference type="ARBA" id="ARBA00023136"/>
    </source>
</evidence>
<comment type="subcellular location">
    <subcellularLocation>
        <location evidence="1 10">Cell outer membrane</location>
        <topology evidence="1 10">Multi-pass membrane protein</topology>
    </subcellularLocation>
</comment>
<sequence length="611" mass="68079">MKKTALATAIVSLLSHAYTSPVFAQNTTIETDETMVVTANRFEQSESSVLASISVVTKEEIERLQAKTLTEVLRYIPGVQVGESGGPSNTTSIFLRGSESKHTLVLLNGMKINNASSGGFDFSIIPVETIEQVEVIRGPRAAIYGADSIGGVINLITRTPHKQNIHQIKMSAGSDGYYQTSWQSKSLLNENTYGTFSVNYKESDGYNIKEGTTKDIGGEYGYESKNFVASLVHDLSSKVSLNVDLYYVDSLNDFNGSDSGWNTALNKQDAEFFQINGGVKYTGDKLSSRLNVSKSLQENNSYPESEPEYQSIYKTNRTTINWLNSYQYTNNWIVNAGLDFANEDVSSGTIDYTKKDRTNKAVFVTTTAEINDFTFDSSARFDKDSGFGDFTTWSMALAYALNSNLKTYVSYGTAFKAPSFYDLYDPNFGNSELNAEESNSAEIGLIGQFELVSWRLNAFSSDIKDMIIYYEHLGWAPINTDADIKGIELEGDFSTGAIDHHVSLALMDPEDSEGKQLARRAKETGSWIGTFTQDEWDASLGMTYQGDRYSDYSNNDKLDAYMLWNLSANYYVTSNVTVSGKVSNLLDEEYETAKYYKTQERSYYLSASYIF</sequence>
<evidence type="ECO:0000256" key="3">
    <source>
        <dbReference type="ARBA" id="ARBA00022452"/>
    </source>
</evidence>
<keyword evidence="7 11" id="KW-0798">TonB box</keyword>
<keyword evidence="2 10" id="KW-0813">Transport</keyword>
<dbReference type="STRING" id="80852.AWOD_I_2519"/>